<keyword evidence="3" id="KW-0687">Ribonucleoprotein</keyword>
<comment type="similarity">
    <text evidence="1">Belongs to the bacterial ribosomal protein bL36 family.</text>
</comment>
<dbReference type="SUPFAM" id="SSF57840">
    <property type="entry name" value="Ribosomal protein L36"/>
    <property type="match status" value="1"/>
</dbReference>
<dbReference type="GO" id="GO:0006412">
    <property type="term" value="P:translation"/>
    <property type="evidence" value="ECO:0007669"/>
    <property type="project" value="InterPro"/>
</dbReference>
<proteinExistence type="inferred from homology"/>
<protein>
    <recommendedName>
        <fullName evidence="6">50S ribosomal protein L36</fullName>
    </recommendedName>
</protein>
<evidence type="ECO:0000256" key="1">
    <source>
        <dbReference type="ARBA" id="ARBA00007645"/>
    </source>
</evidence>
<feature type="compositionally biased region" description="Basic residues" evidence="4">
    <location>
        <begin position="18"/>
        <end position="38"/>
    </location>
</feature>
<dbReference type="Pfam" id="PF00444">
    <property type="entry name" value="Ribosomal_L36"/>
    <property type="match status" value="1"/>
</dbReference>
<evidence type="ECO:0000256" key="4">
    <source>
        <dbReference type="SAM" id="MobiDB-lite"/>
    </source>
</evidence>
<dbReference type="InterPro" id="IPR000473">
    <property type="entry name" value="Ribosomal_bL36"/>
</dbReference>
<feature type="region of interest" description="Disordered" evidence="4">
    <location>
        <begin position="1"/>
        <end position="38"/>
    </location>
</feature>
<gene>
    <name evidence="5" type="ORF">MNBD_CPR01-428</name>
</gene>
<reference evidence="5" key="1">
    <citation type="submission" date="2018-06" db="EMBL/GenBank/DDBJ databases">
        <authorList>
            <person name="Zhirakovskaya E."/>
        </authorList>
    </citation>
    <scope>NUCLEOTIDE SEQUENCE</scope>
</reference>
<organism evidence="5">
    <name type="scientific">hydrothermal vent metagenome</name>
    <dbReference type="NCBI Taxonomy" id="652676"/>
    <lineage>
        <taxon>unclassified sequences</taxon>
        <taxon>metagenomes</taxon>
        <taxon>ecological metagenomes</taxon>
    </lineage>
</organism>
<evidence type="ECO:0008006" key="6">
    <source>
        <dbReference type="Google" id="ProtNLM"/>
    </source>
</evidence>
<name>A0A3B0UN37_9ZZZZ</name>
<dbReference type="EMBL" id="UOEV01000029">
    <property type="protein sequence ID" value="VAW32218.1"/>
    <property type="molecule type" value="Genomic_DNA"/>
</dbReference>
<dbReference type="InterPro" id="IPR035977">
    <property type="entry name" value="Ribosomal_bL36_sp"/>
</dbReference>
<keyword evidence="2" id="KW-0689">Ribosomal protein</keyword>
<dbReference type="GO" id="GO:0005840">
    <property type="term" value="C:ribosome"/>
    <property type="evidence" value="ECO:0007669"/>
    <property type="project" value="UniProtKB-KW"/>
</dbReference>
<dbReference type="GO" id="GO:1990904">
    <property type="term" value="C:ribonucleoprotein complex"/>
    <property type="evidence" value="ECO:0007669"/>
    <property type="project" value="UniProtKB-KW"/>
</dbReference>
<dbReference type="AlphaFoldDB" id="A0A3B0UN37"/>
<evidence type="ECO:0000256" key="2">
    <source>
        <dbReference type="ARBA" id="ARBA00022980"/>
    </source>
</evidence>
<accession>A0A3B0UN37</accession>
<dbReference type="HAMAP" id="MF_00251">
    <property type="entry name" value="Ribosomal_bL36"/>
    <property type="match status" value="1"/>
</dbReference>
<sequence>MKVRASIKKQQPGDILVRRRGRLYRINKQNPRRKARQG</sequence>
<evidence type="ECO:0000313" key="5">
    <source>
        <dbReference type="EMBL" id="VAW32218.1"/>
    </source>
</evidence>
<evidence type="ECO:0000256" key="3">
    <source>
        <dbReference type="ARBA" id="ARBA00023274"/>
    </source>
</evidence>
<dbReference type="GO" id="GO:0003735">
    <property type="term" value="F:structural constituent of ribosome"/>
    <property type="evidence" value="ECO:0007669"/>
    <property type="project" value="InterPro"/>
</dbReference>